<reference evidence="5" key="3">
    <citation type="journal article" date="2019" name="BMC Res. Notes">
        <title>Complete genome sequence of the Sulfodiicoccus acidiphilus strain HS-1T, the first crenarchaeon that lacks polB3, isolated from an acidic hot spring in Ohwaku-dani, Hakone, Japan.</title>
        <authorList>
            <person name="Sakai H.D."/>
            <person name="Kurosawa N."/>
        </authorList>
    </citation>
    <scope>NUCLEOTIDE SEQUENCE</scope>
    <source>
        <strain evidence="5">HS-1</strain>
    </source>
</reference>
<comment type="cofactor">
    <cofactor evidence="4">
        <name>Mg(2+)</name>
        <dbReference type="ChEBI" id="CHEBI:18420"/>
    </cofactor>
</comment>
<accession>A0A348B494</accession>
<dbReference type="KEGG" id="sacd:HS1genome_1385"/>
<keyword evidence="1 4" id="KW-0479">Metal-binding</keyword>
<evidence type="ECO:0000313" key="5">
    <source>
        <dbReference type="EMBL" id="BBD72996.1"/>
    </source>
</evidence>
<dbReference type="InterPro" id="IPR020583">
    <property type="entry name" value="Inositol_monoP_metal-BS"/>
</dbReference>
<dbReference type="GO" id="GO:0006020">
    <property type="term" value="P:inositol metabolic process"/>
    <property type="evidence" value="ECO:0007669"/>
    <property type="project" value="TreeGrafter"/>
</dbReference>
<dbReference type="EMBL" id="AP018553">
    <property type="protein sequence ID" value="BBD72996.1"/>
    <property type="molecule type" value="Genomic_DNA"/>
</dbReference>
<reference evidence="6" key="1">
    <citation type="journal article" date="2014" name="Int. J. Syst. Evol. Microbiol.">
        <title>Complete genome sequence of Corynebacterium casei LMG S-19264T (=DSM 44701T), isolated from a smear-ripened cheese.</title>
        <authorList>
            <consortium name="US DOE Joint Genome Institute (JGI-PGF)"/>
            <person name="Walter F."/>
            <person name="Albersmeier A."/>
            <person name="Kalinowski J."/>
            <person name="Ruckert C."/>
        </authorList>
    </citation>
    <scope>NUCLEOTIDE SEQUENCE</scope>
    <source>
        <strain evidence="6">JCM 31740</strain>
    </source>
</reference>
<sequence length="245" mass="27234">MELRAGLEKVAQDVAHFLREVRDDSLDVVIKKHGTDYTKKVDELAEARVFEGLEREGFHFDVVSEESGRTVRGSDYVVVVDPLDGSTNYLSGIPWCSVSLALFHKGGRLLDSFAGAVAEIYRDVVYSYDEEGSYVNGVRTSRKRPQEVVIGYFNSSQWEQAKRILDDFPGAKVRSLGSASLDMINVCLGSSRAYFDLRGRLRNVDVAASLGFCLRLGLRPTSFDGSPLEVDVDDVRQIQSIVLRG</sequence>
<feature type="binding site" evidence="4">
    <location>
        <position position="205"/>
    </location>
    <ligand>
        <name>Mg(2+)</name>
        <dbReference type="ChEBI" id="CHEBI:18420"/>
        <label>1</label>
        <note>catalytic</note>
    </ligand>
</feature>
<evidence type="ECO:0000256" key="3">
    <source>
        <dbReference type="ARBA" id="ARBA00022842"/>
    </source>
</evidence>
<dbReference type="OrthoDB" id="58111at2157"/>
<dbReference type="Pfam" id="PF00459">
    <property type="entry name" value="Inositol_P"/>
    <property type="match status" value="1"/>
</dbReference>
<dbReference type="PANTHER" id="PTHR20854:SF4">
    <property type="entry name" value="INOSITOL-1-MONOPHOSPHATASE-RELATED"/>
    <property type="match status" value="1"/>
</dbReference>
<reference evidence="7" key="2">
    <citation type="submission" date="2018-04" db="EMBL/GenBank/DDBJ databases">
        <title>Complete genome sequence of Sulfodiicoccus acidiphilus strain HS-1.</title>
        <authorList>
            <person name="Sakai H.D."/>
            <person name="Kurosawa N."/>
        </authorList>
    </citation>
    <scope>NUCLEOTIDE SEQUENCE [LARGE SCALE GENOMIC DNA]</scope>
    <source>
        <strain evidence="7">HS-1</strain>
    </source>
</reference>
<keyword evidence="2" id="KW-0378">Hydrolase</keyword>
<gene>
    <name evidence="6" type="ORF">GCM10007116_01730</name>
    <name evidence="5" type="ORF">HS1genome_1385</name>
</gene>
<reference evidence="6" key="4">
    <citation type="submission" date="2020-09" db="EMBL/GenBank/DDBJ databases">
        <authorList>
            <person name="Sun Q."/>
            <person name="Ohkuma M."/>
        </authorList>
    </citation>
    <scope>NUCLEOTIDE SEQUENCE</scope>
    <source>
        <strain evidence="6">JCM 31740</strain>
    </source>
</reference>
<protein>
    <submittedName>
        <fullName evidence="5">Extragenic suppressor protein suhB</fullName>
    </submittedName>
</protein>
<dbReference type="GeneID" id="38666901"/>
<evidence type="ECO:0000313" key="6">
    <source>
        <dbReference type="EMBL" id="GGT87485.1"/>
    </source>
</evidence>
<evidence type="ECO:0000256" key="1">
    <source>
        <dbReference type="ARBA" id="ARBA00022723"/>
    </source>
</evidence>
<dbReference type="RefSeq" id="WP_158613738.1">
    <property type="nucleotide sequence ID" value="NZ_AP018553.1"/>
</dbReference>
<feature type="binding site" evidence="4">
    <location>
        <position position="83"/>
    </location>
    <ligand>
        <name>Mg(2+)</name>
        <dbReference type="ChEBI" id="CHEBI:18420"/>
        <label>1</label>
        <note>catalytic</note>
    </ligand>
</feature>
<dbReference type="SUPFAM" id="SSF56655">
    <property type="entry name" value="Carbohydrate phosphatase"/>
    <property type="match status" value="1"/>
</dbReference>
<evidence type="ECO:0000256" key="4">
    <source>
        <dbReference type="PIRSR" id="PIRSR600760-2"/>
    </source>
</evidence>
<dbReference type="Gene3D" id="3.40.190.80">
    <property type="match status" value="1"/>
</dbReference>
<dbReference type="AlphaFoldDB" id="A0A348B494"/>
<dbReference type="GO" id="GO:0007165">
    <property type="term" value="P:signal transduction"/>
    <property type="evidence" value="ECO:0007669"/>
    <property type="project" value="TreeGrafter"/>
</dbReference>
<dbReference type="PANTHER" id="PTHR20854">
    <property type="entry name" value="INOSITOL MONOPHOSPHATASE"/>
    <property type="match status" value="1"/>
</dbReference>
<keyword evidence="3 4" id="KW-0460">Magnesium</keyword>
<dbReference type="PROSITE" id="PS00629">
    <property type="entry name" value="IMP_1"/>
    <property type="match status" value="1"/>
</dbReference>
<dbReference type="GO" id="GO:0008934">
    <property type="term" value="F:inositol monophosphate 1-phosphatase activity"/>
    <property type="evidence" value="ECO:0007669"/>
    <property type="project" value="TreeGrafter"/>
</dbReference>
<dbReference type="InterPro" id="IPR000760">
    <property type="entry name" value="Inositol_monophosphatase-like"/>
</dbReference>
<dbReference type="GO" id="GO:0046872">
    <property type="term" value="F:metal ion binding"/>
    <property type="evidence" value="ECO:0007669"/>
    <property type="project" value="UniProtKB-KW"/>
</dbReference>
<evidence type="ECO:0000256" key="2">
    <source>
        <dbReference type="ARBA" id="ARBA00022801"/>
    </source>
</evidence>
<dbReference type="PRINTS" id="PR00377">
    <property type="entry name" value="IMPHPHTASES"/>
</dbReference>
<dbReference type="Proteomes" id="UP000616143">
    <property type="component" value="Unassembled WGS sequence"/>
</dbReference>
<dbReference type="Proteomes" id="UP000276741">
    <property type="component" value="Chromosome"/>
</dbReference>
<organism evidence="5 7">
    <name type="scientific">Sulfodiicoccus acidiphilus</name>
    <dbReference type="NCBI Taxonomy" id="1670455"/>
    <lineage>
        <taxon>Archaea</taxon>
        <taxon>Thermoproteota</taxon>
        <taxon>Thermoprotei</taxon>
        <taxon>Sulfolobales</taxon>
        <taxon>Sulfolobaceae</taxon>
        <taxon>Sulfodiicoccus</taxon>
    </lineage>
</organism>
<feature type="binding site" evidence="4">
    <location>
        <position position="65"/>
    </location>
    <ligand>
        <name>Mg(2+)</name>
        <dbReference type="ChEBI" id="CHEBI:18420"/>
        <label>1</label>
        <note>catalytic</note>
    </ligand>
</feature>
<name>A0A348B494_9CREN</name>
<dbReference type="EMBL" id="BMQS01000002">
    <property type="protein sequence ID" value="GGT87485.1"/>
    <property type="molecule type" value="Genomic_DNA"/>
</dbReference>
<keyword evidence="7" id="KW-1185">Reference proteome</keyword>
<feature type="binding site" evidence="4">
    <location>
        <position position="81"/>
    </location>
    <ligand>
        <name>Mg(2+)</name>
        <dbReference type="ChEBI" id="CHEBI:18420"/>
        <label>1</label>
        <note>catalytic</note>
    </ligand>
</feature>
<proteinExistence type="predicted"/>
<dbReference type="Gene3D" id="3.30.540.10">
    <property type="entry name" value="Fructose-1,6-Bisphosphatase, subunit A, domain 1"/>
    <property type="match status" value="1"/>
</dbReference>
<evidence type="ECO:0000313" key="7">
    <source>
        <dbReference type="Proteomes" id="UP000276741"/>
    </source>
</evidence>
<feature type="binding site" evidence="4">
    <location>
        <position position="84"/>
    </location>
    <ligand>
        <name>Mg(2+)</name>
        <dbReference type="ChEBI" id="CHEBI:18420"/>
        <label>1</label>
        <note>catalytic</note>
    </ligand>
</feature>